<accession>A0A091EXX4</accession>
<protein>
    <submittedName>
        <fullName evidence="1">Uncharacterized protein</fullName>
    </submittedName>
</protein>
<dbReference type="SUPFAM" id="SSF58069">
    <property type="entry name" value="Virus ectodomain"/>
    <property type="match status" value="1"/>
</dbReference>
<feature type="non-terminal residue" evidence="1">
    <location>
        <position position="44"/>
    </location>
</feature>
<sequence>ATIDFLLLSHSHGCEEFKGLCCLNLSSHSQSNHVMIQMMKDQIK</sequence>
<feature type="non-terminal residue" evidence="1">
    <location>
        <position position="1"/>
    </location>
</feature>
<organism evidence="1 2">
    <name type="scientific">Corvus brachyrhynchos</name>
    <name type="common">American crow</name>
    <dbReference type="NCBI Taxonomy" id="85066"/>
    <lineage>
        <taxon>Eukaryota</taxon>
        <taxon>Metazoa</taxon>
        <taxon>Chordata</taxon>
        <taxon>Craniata</taxon>
        <taxon>Vertebrata</taxon>
        <taxon>Euteleostomi</taxon>
        <taxon>Archelosauria</taxon>
        <taxon>Archosauria</taxon>
        <taxon>Dinosauria</taxon>
        <taxon>Saurischia</taxon>
        <taxon>Theropoda</taxon>
        <taxon>Coelurosauria</taxon>
        <taxon>Aves</taxon>
        <taxon>Neognathae</taxon>
        <taxon>Neoaves</taxon>
        <taxon>Telluraves</taxon>
        <taxon>Australaves</taxon>
        <taxon>Passeriformes</taxon>
        <taxon>Corvoidea</taxon>
        <taxon>Corvidae</taxon>
        <taxon>Corvus</taxon>
    </lineage>
</organism>
<keyword evidence="2" id="KW-1185">Reference proteome</keyword>
<name>A0A091EXX4_CORBR</name>
<dbReference type="Proteomes" id="UP000052976">
    <property type="component" value="Unassembled WGS sequence"/>
</dbReference>
<gene>
    <name evidence="1" type="ORF">N302_12093</name>
</gene>
<proteinExistence type="predicted"/>
<evidence type="ECO:0000313" key="1">
    <source>
        <dbReference type="EMBL" id="KFO61139.1"/>
    </source>
</evidence>
<dbReference type="Gene3D" id="1.10.287.210">
    <property type="match status" value="1"/>
</dbReference>
<dbReference type="AlphaFoldDB" id="A0A091EXX4"/>
<evidence type="ECO:0000313" key="2">
    <source>
        <dbReference type="Proteomes" id="UP000052976"/>
    </source>
</evidence>
<dbReference type="EMBL" id="KK719058">
    <property type="protein sequence ID" value="KFO61139.1"/>
    <property type="molecule type" value="Genomic_DNA"/>
</dbReference>
<reference evidence="1 2" key="1">
    <citation type="submission" date="2014-04" db="EMBL/GenBank/DDBJ databases">
        <title>Genome evolution of avian class.</title>
        <authorList>
            <person name="Zhang G."/>
            <person name="Li C."/>
        </authorList>
    </citation>
    <scope>NUCLEOTIDE SEQUENCE [LARGE SCALE GENOMIC DNA]</scope>
    <source>
        <strain evidence="1">BGI_N302</strain>
    </source>
</reference>